<dbReference type="PANTHER" id="PTHR31084:SF0">
    <property type="entry name" value="ALPHA-L-FUCOSIDASE 2"/>
    <property type="match status" value="1"/>
</dbReference>
<feature type="domain" description="Beta-galactosidase jelly roll" evidence="4">
    <location>
        <begin position="147"/>
        <end position="240"/>
    </location>
</feature>
<dbReference type="EMBL" id="JAVDUU010000004">
    <property type="protein sequence ID" value="MDR6944014.1"/>
    <property type="molecule type" value="Genomic_DNA"/>
</dbReference>
<keyword evidence="3" id="KW-0732">Signal</keyword>
<dbReference type="InterPro" id="IPR027414">
    <property type="entry name" value="GH95_N_dom"/>
</dbReference>
<dbReference type="InterPro" id="IPR049053">
    <property type="entry name" value="AFCA-like_C"/>
</dbReference>
<feature type="domain" description="Glycosyl hydrolase family 95 catalytic" evidence="7">
    <location>
        <begin position="458"/>
        <end position="858"/>
    </location>
</feature>
<dbReference type="Gene3D" id="1.50.10.10">
    <property type="match status" value="1"/>
</dbReference>
<dbReference type="Gene3D" id="2.70.98.50">
    <property type="entry name" value="putative glycoside hydrolase family protein from bacillus halodurans"/>
    <property type="match status" value="1"/>
</dbReference>
<evidence type="ECO:0000256" key="1">
    <source>
        <dbReference type="ARBA" id="ARBA00022801"/>
    </source>
</evidence>
<dbReference type="Pfam" id="PF14498">
    <property type="entry name" value="Glyco_hyd_65N_2"/>
    <property type="match status" value="2"/>
</dbReference>
<dbReference type="InterPro" id="IPR008928">
    <property type="entry name" value="6-hairpin_glycosidase_sf"/>
</dbReference>
<evidence type="ECO:0000313" key="9">
    <source>
        <dbReference type="Proteomes" id="UP001247620"/>
    </source>
</evidence>
<comment type="caution">
    <text evidence="8">The sequence shown here is derived from an EMBL/GenBank/DDBJ whole genome shotgun (WGS) entry which is preliminary data.</text>
</comment>
<dbReference type="Gene3D" id="2.60.120.260">
    <property type="entry name" value="Galactose-binding domain-like"/>
    <property type="match status" value="1"/>
</dbReference>
<keyword evidence="2 8" id="KW-0326">Glycosidase</keyword>
<organism evidence="8 9">
    <name type="scientific">Mucilaginibacter pocheonensis</name>
    <dbReference type="NCBI Taxonomy" id="398050"/>
    <lineage>
        <taxon>Bacteria</taxon>
        <taxon>Pseudomonadati</taxon>
        <taxon>Bacteroidota</taxon>
        <taxon>Sphingobacteriia</taxon>
        <taxon>Sphingobacteriales</taxon>
        <taxon>Sphingobacteriaceae</taxon>
        <taxon>Mucilaginibacter</taxon>
    </lineage>
</organism>
<dbReference type="GO" id="GO:0004560">
    <property type="term" value="F:alpha-L-fucosidase activity"/>
    <property type="evidence" value="ECO:0007669"/>
    <property type="project" value="UniProtKB-EC"/>
</dbReference>
<accession>A0ABU1TFI8</accession>
<protein>
    <submittedName>
        <fullName evidence="8">Alpha-L-fucosidase 2</fullName>
        <ecNumber evidence="8">3.2.1.51</ecNumber>
    </submittedName>
</protein>
<reference evidence="8 9" key="1">
    <citation type="submission" date="2023-07" db="EMBL/GenBank/DDBJ databases">
        <title>Sorghum-associated microbial communities from plants grown in Nebraska, USA.</title>
        <authorList>
            <person name="Schachtman D."/>
        </authorList>
    </citation>
    <scope>NUCLEOTIDE SEQUENCE [LARGE SCALE GENOMIC DNA]</scope>
    <source>
        <strain evidence="8 9">3262</strain>
    </source>
</reference>
<evidence type="ECO:0000313" key="8">
    <source>
        <dbReference type="EMBL" id="MDR6944014.1"/>
    </source>
</evidence>
<evidence type="ECO:0000259" key="5">
    <source>
        <dbReference type="Pfam" id="PF14498"/>
    </source>
</evidence>
<keyword evidence="1 8" id="KW-0378">Hydrolase</keyword>
<dbReference type="InterPro" id="IPR054363">
    <property type="entry name" value="GH95_cat"/>
</dbReference>
<dbReference type="PANTHER" id="PTHR31084">
    <property type="entry name" value="ALPHA-L-FUCOSIDASE 2"/>
    <property type="match status" value="1"/>
</dbReference>
<feature type="chain" id="PRO_5047454442" evidence="3">
    <location>
        <begin position="25"/>
        <end position="942"/>
    </location>
</feature>
<dbReference type="InterPro" id="IPR012341">
    <property type="entry name" value="6hp_glycosidase-like_sf"/>
</dbReference>
<feature type="domain" description="Glycosyl hydrolase family 95 N-terminal" evidence="5">
    <location>
        <begin position="33"/>
        <end position="119"/>
    </location>
</feature>
<gene>
    <name evidence="8" type="ORF">J2W55_003874</name>
</gene>
<dbReference type="EC" id="3.2.1.51" evidence="8"/>
<feature type="domain" description="Alpha fucosidase A-like C-terminal" evidence="6">
    <location>
        <begin position="860"/>
        <end position="930"/>
    </location>
</feature>
<dbReference type="SUPFAM" id="SSF48208">
    <property type="entry name" value="Six-hairpin glycosidases"/>
    <property type="match status" value="1"/>
</dbReference>
<feature type="domain" description="Glycosyl hydrolase family 95 N-terminal" evidence="5">
    <location>
        <begin position="292"/>
        <end position="436"/>
    </location>
</feature>
<evidence type="ECO:0000256" key="3">
    <source>
        <dbReference type="SAM" id="SignalP"/>
    </source>
</evidence>
<dbReference type="SUPFAM" id="SSF49785">
    <property type="entry name" value="Galactose-binding domain-like"/>
    <property type="match status" value="1"/>
</dbReference>
<name>A0ABU1TFI8_9SPHI</name>
<dbReference type="Pfam" id="PF22124">
    <property type="entry name" value="Glyco_hydro_95_cat"/>
    <property type="match status" value="1"/>
</dbReference>
<evidence type="ECO:0000259" key="4">
    <source>
        <dbReference type="Pfam" id="PF13364"/>
    </source>
</evidence>
<proteinExistence type="predicted"/>
<sequence length="942" mass="104964">MKNKRHLALKHIVTAILLVMVADAARSQTDLKLWYKQPAQKWTDALPIGNGRLGAMIFGGAEEDRVQFNEQTLWTGSPRPYERKGAVKYLPQIRQLLFDGKQPEAEALAQQHFMGMKSNEANYAPDSTKWLKKVSAVVAPAAPGFNDSKWKTINLPAANGWEITPGFEGLDGAVWLRTTFDMPANMTGKNMVLSIGRVRDIDHTYVNGKLIGSAANTANRKYTIPAGLLHQGKNTIAVQVINFFDKGGLTTVKEKFAVYPEGENPENGVLLKSQWKYWIQDDNPPSYPRYNADYQPFADVYLQFPKQAVTDYMRDLDISNATAHVSYKANGVTYTREYLSSAPDQVIAIHLTASKPGSISLKALLKSLHKNFVTRKVDDHTLALSLKIRDGVLKGVSYLHIQTKGGKVLVTANNIAVTGANEATFYLSAATNFKNYHDVSGNPEAICKKQITVIEHKSYAAIKAAHIKDYQKYFNTFSIDLGKGVNADLPTDERILKFRETPDPSFITLYTQYGRYLLISSSRPGNGPANLQGLWNDLLTPPWGSKYTTNINLQMNYWPAEVLNLSACSEPFFGIVDDLAQTGKATASEHYGAPGWVLHHNTDQWRGTAPVNASNHGIWVSGGAWLCHQLWEHYLYTKDEVFLRDRAYPEMKGAAEFFVHFLVKDPKTGYLISTPSNSPEHGGLVAGPTMDHQIIRDLFKNCIAASELLGIDKAFADTLRLKYNQIVPNKIGKYGQLQEWMEDKDDTTDTHRHVSHMWGVFPGTDITWKTPELMKAAERSMHYRGDEGTGWSIAWKVNIWARMKEGDHAYLMFTKLLSPADVSSGKEKGGVYHNLFDAHPPFQIDGNFGGAAGLSEMLLQSQGDDIELLPALPSALTEGAIKGICARGGFDLNFSWQRGKLQTLEVLSKNGGTCHLRYQDKTISVETQKGKTYRFDAGLKQL</sequence>
<dbReference type="Pfam" id="PF13364">
    <property type="entry name" value="BetaGal_ABD2"/>
    <property type="match status" value="1"/>
</dbReference>
<feature type="signal peptide" evidence="3">
    <location>
        <begin position="1"/>
        <end position="24"/>
    </location>
</feature>
<evidence type="ECO:0000259" key="6">
    <source>
        <dbReference type="Pfam" id="PF21307"/>
    </source>
</evidence>
<dbReference type="InterPro" id="IPR025300">
    <property type="entry name" value="BetaGal_jelly_roll_dom"/>
</dbReference>
<dbReference type="RefSeq" id="WP_310099305.1">
    <property type="nucleotide sequence ID" value="NZ_JAVDUU010000004.1"/>
</dbReference>
<keyword evidence="9" id="KW-1185">Reference proteome</keyword>
<dbReference type="Pfam" id="PF21307">
    <property type="entry name" value="Glyco_hydro_95_C"/>
    <property type="match status" value="1"/>
</dbReference>
<dbReference type="Proteomes" id="UP001247620">
    <property type="component" value="Unassembled WGS sequence"/>
</dbReference>
<evidence type="ECO:0000256" key="2">
    <source>
        <dbReference type="ARBA" id="ARBA00023295"/>
    </source>
</evidence>
<evidence type="ECO:0000259" key="7">
    <source>
        <dbReference type="Pfam" id="PF22124"/>
    </source>
</evidence>
<dbReference type="InterPro" id="IPR008979">
    <property type="entry name" value="Galactose-bd-like_sf"/>
</dbReference>